<evidence type="ECO:0000259" key="3">
    <source>
        <dbReference type="PROSITE" id="PS50977"/>
    </source>
</evidence>
<evidence type="ECO:0000313" key="5">
    <source>
        <dbReference type="Proteomes" id="UP000002534"/>
    </source>
</evidence>
<keyword evidence="1 2" id="KW-0238">DNA-binding</keyword>
<evidence type="ECO:0000313" key="4">
    <source>
        <dbReference type="EMBL" id="ABA87700.1"/>
    </source>
</evidence>
<dbReference type="GO" id="GO:0003700">
    <property type="term" value="F:DNA-binding transcription factor activity"/>
    <property type="evidence" value="ECO:0007669"/>
    <property type="project" value="TreeGrafter"/>
</dbReference>
<dbReference type="Gene3D" id="1.10.357.10">
    <property type="entry name" value="Tetracycline Repressor, domain 2"/>
    <property type="match status" value="1"/>
</dbReference>
<keyword evidence="5" id="KW-1185">Reference proteome</keyword>
<dbReference type="eggNOG" id="COG1309">
    <property type="taxonomic scope" value="Bacteria"/>
</dbReference>
<dbReference type="SUPFAM" id="SSF46689">
    <property type="entry name" value="Homeodomain-like"/>
    <property type="match status" value="1"/>
</dbReference>
<dbReference type="InterPro" id="IPR050109">
    <property type="entry name" value="HTH-type_TetR-like_transc_reg"/>
</dbReference>
<dbReference type="KEGG" id="pca:Pcar_0440"/>
<dbReference type="HOGENOM" id="CLU_069356_40_3_7"/>
<dbReference type="InterPro" id="IPR036271">
    <property type="entry name" value="Tet_transcr_reg_TetR-rel_C_sf"/>
</dbReference>
<dbReference type="RefSeq" id="WP_011340122.1">
    <property type="nucleotide sequence ID" value="NC_007498.2"/>
</dbReference>
<evidence type="ECO:0000256" key="2">
    <source>
        <dbReference type="PROSITE-ProRule" id="PRU00335"/>
    </source>
</evidence>
<dbReference type="SUPFAM" id="SSF48498">
    <property type="entry name" value="Tetracyclin repressor-like, C-terminal domain"/>
    <property type="match status" value="1"/>
</dbReference>
<name>Q3A7E4_SYNC1</name>
<dbReference type="PANTHER" id="PTHR30055:SF212">
    <property type="entry name" value="TETR-FAMILY FAMILY TRANSCRIPTIONAL REGULATOR"/>
    <property type="match status" value="1"/>
</dbReference>
<reference evidence="4 5" key="2">
    <citation type="journal article" date="2012" name="BMC Genomics">
        <title>The genome of Pelobacter carbinolicus reveals surprising metabolic capabilities and physiological features.</title>
        <authorList>
            <person name="Aklujkar M."/>
            <person name="Haveman S.A."/>
            <person name="Didonato R.Jr."/>
            <person name="Chertkov O."/>
            <person name="Han C.S."/>
            <person name="Land M.L."/>
            <person name="Brown P."/>
            <person name="Lovley D.R."/>
        </authorList>
    </citation>
    <scope>NUCLEOTIDE SEQUENCE [LARGE SCALE GENOMIC DNA]</scope>
    <source>
        <strain evidence="5">DSM 2380 / NBRC 103641 / GraBd1</strain>
    </source>
</reference>
<dbReference type="EMBL" id="CP000142">
    <property type="protein sequence ID" value="ABA87700.1"/>
    <property type="molecule type" value="Genomic_DNA"/>
</dbReference>
<dbReference type="Pfam" id="PF00440">
    <property type="entry name" value="TetR_N"/>
    <property type="match status" value="1"/>
</dbReference>
<feature type="domain" description="HTH tetR-type" evidence="3">
    <location>
        <begin position="12"/>
        <end position="72"/>
    </location>
</feature>
<dbReference type="PRINTS" id="PR00455">
    <property type="entry name" value="HTHTETR"/>
</dbReference>
<dbReference type="STRING" id="338963.Pcar_0440"/>
<proteinExistence type="predicted"/>
<evidence type="ECO:0000256" key="1">
    <source>
        <dbReference type="ARBA" id="ARBA00023125"/>
    </source>
</evidence>
<reference evidence="5" key="1">
    <citation type="submission" date="2005-10" db="EMBL/GenBank/DDBJ databases">
        <title>Complete sequence of Pelobacter carbinolicus DSM 2380.</title>
        <authorList>
            <person name="Copeland A."/>
            <person name="Lucas S."/>
            <person name="Lapidus A."/>
            <person name="Barry K."/>
            <person name="Detter J.C."/>
            <person name="Glavina T."/>
            <person name="Hammon N."/>
            <person name="Israni S."/>
            <person name="Pitluck S."/>
            <person name="Chertkov O."/>
            <person name="Schmutz J."/>
            <person name="Larimer F."/>
            <person name="Land M."/>
            <person name="Kyrpides N."/>
            <person name="Ivanova N."/>
            <person name="Richardson P."/>
        </authorList>
    </citation>
    <scope>NUCLEOTIDE SEQUENCE [LARGE SCALE GENOMIC DNA]</scope>
    <source>
        <strain evidence="5">DSM 2380 / NBRC 103641 / GraBd1</strain>
    </source>
</reference>
<organism evidence="4 5">
    <name type="scientific">Syntrophotalea carbinolica (strain DSM 2380 / NBRC 103641 / GraBd1)</name>
    <name type="common">Pelobacter carbinolicus</name>
    <dbReference type="NCBI Taxonomy" id="338963"/>
    <lineage>
        <taxon>Bacteria</taxon>
        <taxon>Pseudomonadati</taxon>
        <taxon>Thermodesulfobacteriota</taxon>
        <taxon>Desulfuromonadia</taxon>
        <taxon>Desulfuromonadales</taxon>
        <taxon>Syntrophotaleaceae</taxon>
        <taxon>Syntrophotalea</taxon>
    </lineage>
</organism>
<dbReference type="OrthoDB" id="63332at2"/>
<gene>
    <name evidence="4" type="ordered locus">Pcar_0440</name>
</gene>
<feature type="DNA-binding region" description="H-T-H motif" evidence="2">
    <location>
        <begin position="35"/>
        <end position="54"/>
    </location>
</feature>
<dbReference type="PROSITE" id="PS50977">
    <property type="entry name" value="HTH_TETR_2"/>
    <property type="match status" value="1"/>
</dbReference>
<dbReference type="InterPro" id="IPR009057">
    <property type="entry name" value="Homeodomain-like_sf"/>
</dbReference>
<accession>Q3A7E4</accession>
<dbReference type="AlphaFoldDB" id="Q3A7E4"/>
<dbReference type="GO" id="GO:0000976">
    <property type="term" value="F:transcription cis-regulatory region binding"/>
    <property type="evidence" value="ECO:0007669"/>
    <property type="project" value="TreeGrafter"/>
</dbReference>
<dbReference type="PANTHER" id="PTHR30055">
    <property type="entry name" value="HTH-TYPE TRANSCRIPTIONAL REGULATOR RUTR"/>
    <property type="match status" value="1"/>
</dbReference>
<sequence length="203" mass="23292">MQTAALKVDDKQALRETILQAAQGLFLEEGFEQFSMRRLARKVGYSPTTLYIYFRDKQDIIFSLCEELFDHYLTELQRVAETEVAPLERLKKSFLLSIDFGCSHQDHYRVAFFSDAPVYGSPDEFMTRDSLARRSYLFVRQVVIDCITCGVFRPVDPELVTQAFLTASHGVITAKIFWKDFPLLPSEALGETLLRGLVKEFLA</sequence>
<protein>
    <submittedName>
        <fullName evidence="4">Transcriptional regulator, TetR family</fullName>
    </submittedName>
</protein>
<dbReference type="InterPro" id="IPR001647">
    <property type="entry name" value="HTH_TetR"/>
</dbReference>
<dbReference type="Gene3D" id="1.10.10.60">
    <property type="entry name" value="Homeodomain-like"/>
    <property type="match status" value="1"/>
</dbReference>
<dbReference type="Proteomes" id="UP000002534">
    <property type="component" value="Chromosome"/>
</dbReference>